<proteinExistence type="predicted"/>
<organism evidence="2 3">
    <name type="scientific">Streptomyces pulveraceus</name>
    <dbReference type="NCBI Taxonomy" id="68258"/>
    <lineage>
        <taxon>Bacteria</taxon>
        <taxon>Bacillati</taxon>
        <taxon>Actinomycetota</taxon>
        <taxon>Actinomycetes</taxon>
        <taxon>Kitasatosporales</taxon>
        <taxon>Streptomycetaceae</taxon>
        <taxon>Streptomyces</taxon>
    </lineage>
</organism>
<evidence type="ECO:0000313" key="3">
    <source>
        <dbReference type="Proteomes" id="UP001596200"/>
    </source>
</evidence>
<sequence length="324" mass="36040">MDAFVSVNSGLSHDLMMELTIYDENLDGLPAVAFDWLTEGVSRASIDGELGRLQHGLRVSVDGFSRARDSIPMRRGDGLWGSVSVSPLGTFDVLYNPYVEEALPWLKSHLVERPESADVKIGKFARDGEISNSVIRLSASFDEELPNYVKLVYQVDEAVLVNPDTARNEHSRLLATVRWACGRYNVVFGHFSYAHSGGRTELESYLRGPVRVPSRNTPNWRERLRGYSWLTVAPDDIVHHLGGVDALRDSGAFSSISVLPNGSFLLQATEWFHEYRDERVVAVHRALRARLIEGEFRRPSPAPGQPSTHMVLFDKAGPHGGSGE</sequence>
<evidence type="ECO:0000313" key="2">
    <source>
        <dbReference type="EMBL" id="MFC5918711.1"/>
    </source>
</evidence>
<dbReference type="RefSeq" id="WP_344517727.1">
    <property type="nucleotide sequence ID" value="NZ_BAAATU010000077.1"/>
</dbReference>
<protein>
    <submittedName>
        <fullName evidence="2">Uncharacterized protein</fullName>
    </submittedName>
</protein>
<reference evidence="3" key="1">
    <citation type="journal article" date="2019" name="Int. J. Syst. Evol. Microbiol.">
        <title>The Global Catalogue of Microorganisms (GCM) 10K type strain sequencing project: providing services to taxonomists for standard genome sequencing and annotation.</title>
        <authorList>
            <consortium name="The Broad Institute Genomics Platform"/>
            <consortium name="The Broad Institute Genome Sequencing Center for Infectious Disease"/>
            <person name="Wu L."/>
            <person name="Ma J."/>
        </authorList>
    </citation>
    <scope>NUCLEOTIDE SEQUENCE [LARGE SCALE GENOMIC DNA]</scope>
    <source>
        <strain evidence="3">JCM 4147</strain>
    </source>
</reference>
<keyword evidence="3" id="KW-1185">Reference proteome</keyword>
<gene>
    <name evidence="2" type="ORF">ACFP1B_35560</name>
</gene>
<dbReference type="EMBL" id="JBHSPU010000044">
    <property type="protein sequence ID" value="MFC5918711.1"/>
    <property type="molecule type" value="Genomic_DNA"/>
</dbReference>
<feature type="region of interest" description="Disordered" evidence="1">
    <location>
        <begin position="297"/>
        <end position="324"/>
    </location>
</feature>
<dbReference type="Proteomes" id="UP001596200">
    <property type="component" value="Unassembled WGS sequence"/>
</dbReference>
<evidence type="ECO:0000256" key="1">
    <source>
        <dbReference type="SAM" id="MobiDB-lite"/>
    </source>
</evidence>
<accession>A0ABW1GYU5</accession>
<comment type="caution">
    <text evidence="2">The sequence shown here is derived from an EMBL/GenBank/DDBJ whole genome shotgun (WGS) entry which is preliminary data.</text>
</comment>
<name>A0ABW1GYU5_9ACTN</name>